<organism evidence="8 9">
    <name type="scientific">Arenimonas metalli CF5-1</name>
    <dbReference type="NCBI Taxonomy" id="1384056"/>
    <lineage>
        <taxon>Bacteria</taxon>
        <taxon>Pseudomonadati</taxon>
        <taxon>Pseudomonadota</taxon>
        <taxon>Gammaproteobacteria</taxon>
        <taxon>Lysobacterales</taxon>
        <taxon>Lysobacteraceae</taxon>
        <taxon>Arenimonas</taxon>
    </lineage>
</organism>
<dbReference type="SUPFAM" id="SSF53850">
    <property type="entry name" value="Periplasmic binding protein-like II"/>
    <property type="match status" value="1"/>
</dbReference>
<evidence type="ECO:0000256" key="6">
    <source>
        <dbReference type="SAM" id="MobiDB-lite"/>
    </source>
</evidence>
<evidence type="ECO:0000259" key="7">
    <source>
        <dbReference type="PROSITE" id="PS50931"/>
    </source>
</evidence>
<feature type="domain" description="HTH lysR-type" evidence="7">
    <location>
        <begin position="1"/>
        <end position="58"/>
    </location>
</feature>
<dbReference type="PANTHER" id="PTHR30293">
    <property type="entry name" value="TRANSCRIPTIONAL REGULATORY PROTEIN NAC-RELATED"/>
    <property type="match status" value="1"/>
</dbReference>
<evidence type="ECO:0000313" key="9">
    <source>
        <dbReference type="Proteomes" id="UP000029393"/>
    </source>
</evidence>
<dbReference type="Gene3D" id="3.40.190.290">
    <property type="match status" value="1"/>
</dbReference>
<dbReference type="GO" id="GO:0003700">
    <property type="term" value="F:DNA-binding transcription factor activity"/>
    <property type="evidence" value="ECO:0007669"/>
    <property type="project" value="InterPro"/>
</dbReference>
<evidence type="ECO:0000313" key="8">
    <source>
        <dbReference type="EMBL" id="KFN45246.1"/>
    </source>
</evidence>
<name>A0A091B0L4_9GAMM</name>
<gene>
    <name evidence="8" type="ORF">N787_13330</name>
</gene>
<comment type="similarity">
    <text evidence="1">Belongs to the LysR transcriptional regulatory family.</text>
</comment>
<accession>A0A091B0L4</accession>
<dbReference type="STRING" id="1384056.N787_13330"/>
<dbReference type="RefSeq" id="WP_052575364.1">
    <property type="nucleotide sequence ID" value="NZ_AVCK01000031.1"/>
</dbReference>
<dbReference type="eggNOG" id="COG0583">
    <property type="taxonomic scope" value="Bacteria"/>
</dbReference>
<dbReference type="AlphaFoldDB" id="A0A091B0L4"/>
<protein>
    <recommendedName>
        <fullName evidence="7">HTH lysR-type domain-containing protein</fullName>
    </recommendedName>
</protein>
<sequence>MNLKHLHYFWAIARFGGLSRAAEQLKLSPGTLSGQVAELQLGLGVELLRQVGRGLELTDAGRVAYSYADEIFGLTDELEAQVRAMPSGRARLFRVGMTDAVPRSLAYRLLAPLVEDQGVRLTASHERLDVLLAELALHRLEVVIADRPVPTGSAVKAYNHVLGTTPMGLFAAPALAKHLRPGFPASLAVAPLLVPGRDSVVYEQLRQWLESHRLAVRIVGEFDDGGLMKTFGASGIGAFPAPLTVRIEIERLYGVELVGVLEGVTERYYAISTERRATDPQVVRLLALADNLLSESSAPVPPRQAVKASPRKSLRKAR</sequence>
<dbReference type="GO" id="GO:0003677">
    <property type="term" value="F:DNA binding"/>
    <property type="evidence" value="ECO:0007669"/>
    <property type="project" value="UniProtKB-KW"/>
</dbReference>
<proteinExistence type="inferred from homology"/>
<dbReference type="InterPro" id="IPR036388">
    <property type="entry name" value="WH-like_DNA-bd_sf"/>
</dbReference>
<dbReference type="InterPro" id="IPR000847">
    <property type="entry name" value="LysR_HTH_N"/>
</dbReference>
<feature type="compositionally biased region" description="Basic residues" evidence="6">
    <location>
        <begin position="309"/>
        <end position="318"/>
    </location>
</feature>
<dbReference type="PROSITE" id="PS50931">
    <property type="entry name" value="HTH_LYSR"/>
    <property type="match status" value="1"/>
</dbReference>
<keyword evidence="9" id="KW-1185">Reference proteome</keyword>
<dbReference type="InterPro" id="IPR036390">
    <property type="entry name" value="WH_DNA-bd_sf"/>
</dbReference>
<dbReference type="Pfam" id="PF03466">
    <property type="entry name" value="LysR_substrate"/>
    <property type="match status" value="1"/>
</dbReference>
<evidence type="ECO:0000256" key="3">
    <source>
        <dbReference type="ARBA" id="ARBA00023125"/>
    </source>
</evidence>
<evidence type="ECO:0000256" key="5">
    <source>
        <dbReference type="ARBA" id="ARBA00023163"/>
    </source>
</evidence>
<dbReference type="OrthoDB" id="5526340at2"/>
<dbReference type="GO" id="GO:2000142">
    <property type="term" value="P:regulation of DNA-templated transcription initiation"/>
    <property type="evidence" value="ECO:0007669"/>
    <property type="project" value="TreeGrafter"/>
</dbReference>
<dbReference type="PANTHER" id="PTHR30293:SF2">
    <property type="entry name" value="TRANSCRIPTIONAL ACTIVATOR PROTEIN NHAR"/>
    <property type="match status" value="1"/>
</dbReference>
<dbReference type="EMBL" id="AVCK01000031">
    <property type="protein sequence ID" value="KFN45246.1"/>
    <property type="molecule type" value="Genomic_DNA"/>
</dbReference>
<dbReference type="Pfam" id="PF00126">
    <property type="entry name" value="HTH_1"/>
    <property type="match status" value="1"/>
</dbReference>
<keyword evidence="5" id="KW-0804">Transcription</keyword>
<dbReference type="Proteomes" id="UP000029393">
    <property type="component" value="Unassembled WGS sequence"/>
</dbReference>
<keyword evidence="4" id="KW-0010">Activator</keyword>
<dbReference type="InterPro" id="IPR005119">
    <property type="entry name" value="LysR_subst-bd"/>
</dbReference>
<feature type="region of interest" description="Disordered" evidence="6">
    <location>
        <begin position="296"/>
        <end position="318"/>
    </location>
</feature>
<evidence type="ECO:0000256" key="1">
    <source>
        <dbReference type="ARBA" id="ARBA00009437"/>
    </source>
</evidence>
<evidence type="ECO:0000256" key="4">
    <source>
        <dbReference type="ARBA" id="ARBA00023159"/>
    </source>
</evidence>
<reference evidence="8 9" key="1">
    <citation type="submission" date="2013-09" db="EMBL/GenBank/DDBJ databases">
        <title>Genome sequencing of Arenimonas metalli.</title>
        <authorList>
            <person name="Chen F."/>
            <person name="Wang G."/>
        </authorList>
    </citation>
    <scope>NUCLEOTIDE SEQUENCE [LARGE SCALE GENOMIC DNA]</scope>
    <source>
        <strain evidence="8 9">CF5-1</strain>
    </source>
</reference>
<keyword evidence="3" id="KW-0238">DNA-binding</keyword>
<dbReference type="Gene3D" id="1.10.10.10">
    <property type="entry name" value="Winged helix-like DNA-binding domain superfamily/Winged helix DNA-binding domain"/>
    <property type="match status" value="1"/>
</dbReference>
<keyword evidence="2" id="KW-0805">Transcription regulation</keyword>
<dbReference type="SUPFAM" id="SSF46785">
    <property type="entry name" value="Winged helix' DNA-binding domain"/>
    <property type="match status" value="1"/>
</dbReference>
<evidence type="ECO:0000256" key="2">
    <source>
        <dbReference type="ARBA" id="ARBA00023015"/>
    </source>
</evidence>
<comment type="caution">
    <text evidence="8">The sequence shown here is derived from an EMBL/GenBank/DDBJ whole genome shotgun (WGS) entry which is preliminary data.</text>
</comment>